<evidence type="ECO:0000259" key="2">
    <source>
        <dbReference type="Pfam" id="PF02775"/>
    </source>
</evidence>
<dbReference type="GO" id="GO:0030976">
    <property type="term" value="F:thiamine pyrophosphate binding"/>
    <property type="evidence" value="ECO:0007669"/>
    <property type="project" value="InterPro"/>
</dbReference>
<dbReference type="InterPro" id="IPR011766">
    <property type="entry name" value="TPP_enzyme_TPP-bd"/>
</dbReference>
<evidence type="ECO:0000256" key="1">
    <source>
        <dbReference type="ARBA" id="ARBA00023002"/>
    </source>
</evidence>
<dbReference type="GO" id="GO:0044281">
    <property type="term" value="P:small molecule metabolic process"/>
    <property type="evidence" value="ECO:0007669"/>
    <property type="project" value="UniProtKB-ARBA"/>
</dbReference>
<dbReference type="InterPro" id="IPR051457">
    <property type="entry name" value="2-oxoacid:Fd_oxidoreductase"/>
</dbReference>
<dbReference type="GO" id="GO:0047553">
    <property type="term" value="F:2-oxoglutarate synthase activity"/>
    <property type="evidence" value="ECO:0007669"/>
    <property type="project" value="UniProtKB-EC"/>
</dbReference>
<gene>
    <name evidence="3" type="primary">korB</name>
    <name evidence="3" type="ordered locus">CLOAM0296</name>
</gene>
<evidence type="ECO:0000313" key="3">
    <source>
        <dbReference type="EMBL" id="CAO80202.1"/>
    </source>
</evidence>
<proteinExistence type="predicted"/>
<dbReference type="Proteomes" id="UP000002019">
    <property type="component" value="Chromosome"/>
</dbReference>
<protein>
    <submittedName>
        <fullName evidence="3">2-oxoglutarate ferredoxin oxidoreductase, beta chain</fullName>
        <ecNumber evidence="3">1.2.7.3</ecNumber>
    </submittedName>
</protein>
<dbReference type="PANTHER" id="PTHR48084:SF1">
    <property type="entry name" value="2-OXOGLUTARATE SYNTHASE SUBUNIT KORB"/>
    <property type="match status" value="1"/>
</dbReference>
<name>B0VFF0_CLOAI</name>
<dbReference type="KEGG" id="caci:CLOAM0296"/>
<dbReference type="AlphaFoldDB" id="B0VFF0"/>
<dbReference type="Gene3D" id="3.40.50.970">
    <property type="match status" value="1"/>
</dbReference>
<dbReference type="EC" id="1.2.7.3" evidence="3"/>
<keyword evidence="1 3" id="KW-0560">Oxidoreductase</keyword>
<dbReference type="EMBL" id="CU466930">
    <property type="protein sequence ID" value="CAO80202.1"/>
    <property type="molecule type" value="Genomic_DNA"/>
</dbReference>
<dbReference type="PANTHER" id="PTHR48084">
    <property type="entry name" value="2-OXOGLUTARATE OXIDOREDUCTASE SUBUNIT KORB-RELATED"/>
    <property type="match status" value="1"/>
</dbReference>
<keyword evidence="4" id="KW-1185">Reference proteome</keyword>
<dbReference type="GO" id="GO:0045333">
    <property type="term" value="P:cellular respiration"/>
    <property type="evidence" value="ECO:0007669"/>
    <property type="project" value="UniProtKB-ARBA"/>
</dbReference>
<dbReference type="RefSeq" id="WP_015424063.1">
    <property type="nucleotide sequence ID" value="NC_020449.1"/>
</dbReference>
<dbReference type="OrthoDB" id="9775140at2"/>
<accession>B0VFF0</accession>
<reference evidence="3 4" key="1">
    <citation type="journal article" date="2008" name="J. Bacteriol.">
        <title>'Candidatus Cloacamonas acidaminovorans': genome sequence reconstruction provides a first glimpse of a new bacterial division.</title>
        <authorList>
            <person name="Pelletier E."/>
            <person name="Kreimeyer A."/>
            <person name="Bocs S."/>
            <person name="Rouy Z."/>
            <person name="Gyapay G."/>
            <person name="Chouari R."/>
            <person name="Riviere D."/>
            <person name="Ganesan A."/>
            <person name="Daegelen P."/>
            <person name="Sghir A."/>
            <person name="Cohen G.N."/>
            <person name="Medigue C."/>
            <person name="Weissenbach J."/>
            <person name="Le Paslier D."/>
        </authorList>
    </citation>
    <scope>NUCLEOTIDE SEQUENCE [LARGE SCALE GENOMIC DNA]</scope>
    <source>
        <strain evidence="4">Evry</strain>
    </source>
</reference>
<evidence type="ECO:0000313" key="4">
    <source>
        <dbReference type="Proteomes" id="UP000002019"/>
    </source>
</evidence>
<dbReference type="HOGENOM" id="CLU_048564_2_0_0"/>
<sequence>MANIPQRIIHEYLRHDKKFPHVWCAGCSNGIVLGAIIRAVASLNIDRNDIVMVSGIGCSSRMPVYVDFNTLHTLHGRSIAFATGVKMHKPHLKVIVVTGDGDCAAIGGNHLIHAARRNIDLKVIMINNNIYGMTGGQCSPTTPHNAYATTAPYGNIEPDFDICNLAMGAGASFVARTTAFHVLEMQSMIKDALQHPGFSLIEVVSACPVIYGRLNKKGGAAQMLKDFRDNSLPLAAVEKLPPEKVEGKIIRGILRKEIRPEFAAEYAALCKRVQTEGGE</sequence>
<dbReference type="Pfam" id="PF02775">
    <property type="entry name" value="TPP_enzyme_C"/>
    <property type="match status" value="1"/>
</dbReference>
<dbReference type="STRING" id="459349.CLOAM0296"/>
<dbReference type="InterPro" id="IPR029061">
    <property type="entry name" value="THDP-binding"/>
</dbReference>
<feature type="domain" description="Thiamine pyrophosphate enzyme TPP-binding" evidence="2">
    <location>
        <begin position="56"/>
        <end position="203"/>
    </location>
</feature>
<dbReference type="SUPFAM" id="SSF52518">
    <property type="entry name" value="Thiamin diphosphate-binding fold (THDP-binding)"/>
    <property type="match status" value="1"/>
</dbReference>
<organism evidence="3 4">
    <name type="scientific">Cloacimonas acidaminovorans (strain Evry)</name>
    <dbReference type="NCBI Taxonomy" id="459349"/>
    <lineage>
        <taxon>Bacteria</taxon>
        <taxon>Pseudomonadati</taxon>
        <taxon>Candidatus Cloacimonadota</taxon>
        <taxon>Candidatus Cloacimonadia</taxon>
        <taxon>Candidatus Cloacimonadales</taxon>
        <taxon>Candidatus Cloacimonadaceae</taxon>
        <taxon>Candidatus Cloacimonas</taxon>
    </lineage>
</organism>
<dbReference type="CDD" id="cd03375">
    <property type="entry name" value="TPP_OGFOR"/>
    <property type="match status" value="1"/>
</dbReference>
<dbReference type="eggNOG" id="COG1013">
    <property type="taxonomic scope" value="Bacteria"/>
</dbReference>